<feature type="binding site" evidence="15">
    <location>
        <position position="317"/>
    </location>
    <ligand>
        <name>Zn(2+)</name>
        <dbReference type="ChEBI" id="CHEBI:29105"/>
        <label>1</label>
    </ligand>
</feature>
<evidence type="ECO:0000256" key="9">
    <source>
        <dbReference type="ARBA" id="ARBA00022989"/>
    </source>
</evidence>
<dbReference type="PIRSF" id="PIRSF005149">
    <property type="entry name" value="IPC-B_HD"/>
    <property type="match status" value="1"/>
</dbReference>
<dbReference type="GO" id="GO:0006633">
    <property type="term" value="P:fatty acid biosynthetic process"/>
    <property type="evidence" value="ECO:0007669"/>
    <property type="project" value="UniProtKB-KW"/>
</dbReference>
<keyword evidence="3 14" id="KW-0444">Lipid biosynthesis</keyword>
<sequence>MVDSKTLELFSREQVRSHNAGDDCWVILNGRKIVDVNKYLEANPIDNKDELVSLVGQDVTDKVSHFQNLDKEDFLVGYLATELEEKELLSNKDHKVEVKLVDNNKEEYDSTTFVKDLPAEEKLSIATDYKNDFKKHHFLDLNRPLLPQILFSNFKRDFYVDQIHRPRHYGQGSAPLFGNFLEPLTKTAWWVIPLVWYPVVLYHLVVALQNMNNAFAMFLFFVGIFVWTFIEYCLHRFLFHFDDWLPESNIAFTIHFLLHGCHHYLPMDPYRLVMPPALFVILCAPFYKAVFAALPLYWAYAGFAGGLFGYACYDMCHYFLHHSKMPKFMRKLKKYHLEHHYKNYQLGFGVTSWFWDKIFDTYLSNDSPLSPMKYD</sequence>
<evidence type="ECO:0000256" key="15">
    <source>
        <dbReference type="PIRSR" id="PIRSR005149-1"/>
    </source>
</evidence>
<gene>
    <name evidence="18" type="ORF">RI543_000575</name>
</gene>
<comment type="function">
    <text evidence="14">Ceramide hydroxylase involved in the hydroxylation of sphingolipid-associated very long chain fatty acids. Postulated to hydroxylate the very long chain fatty acid of dihydroceramides and phytoceramides at C-2.</text>
</comment>
<proteinExistence type="inferred from homology"/>
<dbReference type="GO" id="GO:0005789">
    <property type="term" value="C:endoplasmic reticulum membrane"/>
    <property type="evidence" value="ECO:0007669"/>
    <property type="project" value="UniProtKB-SubCell"/>
</dbReference>
<evidence type="ECO:0000256" key="1">
    <source>
        <dbReference type="ARBA" id="ARBA00004477"/>
    </source>
</evidence>
<feature type="binding site" evidence="15">
    <location>
        <position position="339"/>
    </location>
    <ligand>
        <name>Zn(2+)</name>
        <dbReference type="ChEBI" id="CHEBI:29105"/>
        <label>1</label>
    </ligand>
</feature>
<keyword evidence="5 14" id="KW-0479">Metal-binding</keyword>
<keyword evidence="7 14" id="KW-0276">Fatty acid metabolism</keyword>
<keyword evidence="19" id="KW-1185">Reference proteome</keyword>
<evidence type="ECO:0000256" key="7">
    <source>
        <dbReference type="ARBA" id="ARBA00022832"/>
    </source>
</evidence>
<name>A0AAN7W5Y3_9SACH</name>
<feature type="binding site" evidence="15">
    <location>
        <position position="263"/>
    </location>
    <ligand>
        <name>Zn(2+)</name>
        <dbReference type="ChEBI" id="CHEBI:29105"/>
        <label>1</label>
    </ligand>
</feature>
<dbReference type="PANTHER" id="PTHR12863:SF1">
    <property type="entry name" value="FATTY ACID 2-HYDROXYLASE"/>
    <property type="match status" value="1"/>
</dbReference>
<keyword evidence="11 14" id="KW-0443">Lipid metabolism</keyword>
<evidence type="ECO:0000256" key="3">
    <source>
        <dbReference type="ARBA" id="ARBA00022516"/>
    </source>
</evidence>
<dbReference type="InterPro" id="IPR036400">
    <property type="entry name" value="Cyt_B5-like_heme/steroid_sf"/>
</dbReference>
<dbReference type="Pfam" id="PF04116">
    <property type="entry name" value="FA_hydroxylase"/>
    <property type="match status" value="1"/>
</dbReference>
<evidence type="ECO:0000256" key="10">
    <source>
        <dbReference type="ARBA" id="ARBA00023002"/>
    </source>
</evidence>
<evidence type="ECO:0000256" key="5">
    <source>
        <dbReference type="ARBA" id="ARBA00022723"/>
    </source>
</evidence>
<dbReference type="GO" id="GO:0080132">
    <property type="term" value="F:fatty acid 2-hydroxylase activity"/>
    <property type="evidence" value="ECO:0007669"/>
    <property type="project" value="InterPro"/>
</dbReference>
<evidence type="ECO:0000256" key="11">
    <source>
        <dbReference type="ARBA" id="ARBA00023098"/>
    </source>
</evidence>
<dbReference type="SMART" id="SM01117">
    <property type="entry name" value="Cyt-b5"/>
    <property type="match status" value="1"/>
</dbReference>
<feature type="binding site" evidence="15">
    <location>
        <position position="262"/>
    </location>
    <ligand>
        <name>Zn(2+)</name>
        <dbReference type="ChEBI" id="CHEBI:29105"/>
        <label>1</label>
    </ligand>
</feature>
<keyword evidence="4 16" id="KW-0812">Transmembrane</keyword>
<feature type="domain" description="Cytochrome b5 heme-binding" evidence="17">
    <location>
        <begin position="7"/>
        <end position="84"/>
    </location>
</feature>
<dbReference type="EMBL" id="JAWIZZ010000023">
    <property type="protein sequence ID" value="KAK5781924.1"/>
    <property type="molecule type" value="Genomic_DNA"/>
</dbReference>
<evidence type="ECO:0000313" key="18">
    <source>
        <dbReference type="EMBL" id="KAK5781924.1"/>
    </source>
</evidence>
<comment type="caution">
    <text evidence="18">The sequence shown here is derived from an EMBL/GenBank/DDBJ whole genome shotgun (WGS) entry which is preliminary data.</text>
</comment>
<dbReference type="Proteomes" id="UP001306508">
    <property type="component" value="Unassembled WGS sequence"/>
</dbReference>
<feature type="binding site" evidence="15">
    <location>
        <position position="336"/>
    </location>
    <ligand>
        <name>Zn(2+)</name>
        <dbReference type="ChEBI" id="CHEBI:29105"/>
        <label>1</label>
    </ligand>
</feature>
<keyword evidence="8 15" id="KW-0862">Zinc</keyword>
<dbReference type="SUPFAM" id="SSF55856">
    <property type="entry name" value="Cytochrome b5-like heme/steroid binding domain"/>
    <property type="match status" value="1"/>
</dbReference>
<evidence type="ECO:0000256" key="6">
    <source>
        <dbReference type="ARBA" id="ARBA00022824"/>
    </source>
</evidence>
<accession>A0AAN7W5Y3</accession>
<feature type="transmembrane region" description="Helical" evidence="16">
    <location>
        <begin position="272"/>
        <end position="291"/>
    </location>
</feature>
<keyword evidence="6 14" id="KW-0256">Endoplasmic reticulum</keyword>
<keyword evidence="10 14" id="KW-0560">Oxidoreductase</keyword>
<feature type="binding site" evidence="15">
    <location>
        <position position="235"/>
    </location>
    <ligand>
        <name>Zn(2+)</name>
        <dbReference type="ChEBI" id="CHEBI:29105"/>
        <label>1</label>
    </ligand>
</feature>
<dbReference type="InterPro" id="IPR006694">
    <property type="entry name" value="Fatty_acid_hydroxylase"/>
</dbReference>
<keyword evidence="9 16" id="KW-1133">Transmembrane helix</keyword>
<reference evidence="19" key="1">
    <citation type="submission" date="2023-07" db="EMBL/GenBank/DDBJ databases">
        <title>A draft genome of Kazachstania heterogenica Y-27499.</title>
        <authorList>
            <person name="Donic C."/>
            <person name="Kralova J.S."/>
            <person name="Fidel L."/>
            <person name="Ben-Dor S."/>
            <person name="Jung S."/>
        </authorList>
    </citation>
    <scope>NUCLEOTIDE SEQUENCE [LARGE SCALE GENOMIC DNA]</scope>
    <source>
        <strain evidence="19">Y27499</strain>
    </source>
</reference>
<evidence type="ECO:0000256" key="16">
    <source>
        <dbReference type="SAM" id="Phobius"/>
    </source>
</evidence>
<evidence type="ECO:0000313" key="19">
    <source>
        <dbReference type="Proteomes" id="UP001306508"/>
    </source>
</evidence>
<keyword evidence="13 14" id="KW-0275">Fatty acid biosynthesis</keyword>
<dbReference type="Gene3D" id="3.10.120.10">
    <property type="entry name" value="Cytochrome b5-like heme/steroid binding domain"/>
    <property type="match status" value="1"/>
</dbReference>
<evidence type="ECO:0000256" key="14">
    <source>
        <dbReference type="PIRNR" id="PIRNR005149"/>
    </source>
</evidence>
<evidence type="ECO:0000256" key="4">
    <source>
        <dbReference type="ARBA" id="ARBA00022692"/>
    </source>
</evidence>
<evidence type="ECO:0000256" key="12">
    <source>
        <dbReference type="ARBA" id="ARBA00023136"/>
    </source>
</evidence>
<dbReference type="GO" id="GO:0005506">
    <property type="term" value="F:iron ion binding"/>
    <property type="evidence" value="ECO:0007669"/>
    <property type="project" value="UniProtKB-UniRule"/>
</dbReference>
<feature type="transmembrane region" description="Helical" evidence="16">
    <location>
        <begin position="188"/>
        <end position="208"/>
    </location>
</feature>
<evidence type="ECO:0000256" key="13">
    <source>
        <dbReference type="ARBA" id="ARBA00023160"/>
    </source>
</evidence>
<organism evidence="18 19">
    <name type="scientific">Arxiozyma heterogenica</name>
    <dbReference type="NCBI Taxonomy" id="278026"/>
    <lineage>
        <taxon>Eukaryota</taxon>
        <taxon>Fungi</taxon>
        <taxon>Dikarya</taxon>
        <taxon>Ascomycota</taxon>
        <taxon>Saccharomycotina</taxon>
        <taxon>Saccharomycetes</taxon>
        <taxon>Saccharomycetales</taxon>
        <taxon>Saccharomycetaceae</taxon>
        <taxon>Arxiozyma</taxon>
    </lineage>
</organism>
<feature type="binding site" evidence="15">
    <location>
        <position position="340"/>
    </location>
    <ligand>
        <name>Zn(2+)</name>
        <dbReference type="ChEBI" id="CHEBI:29105"/>
        <label>1</label>
    </ligand>
</feature>
<dbReference type="InterPro" id="IPR001199">
    <property type="entry name" value="Cyt_B5-like_heme/steroid-bd"/>
</dbReference>
<comment type="similarity">
    <text evidence="2 14">Belongs to the sterol desaturase family. SCS7 subfamily.</text>
</comment>
<keyword evidence="12 14" id="KW-0472">Membrane</keyword>
<evidence type="ECO:0000259" key="17">
    <source>
        <dbReference type="PROSITE" id="PS50255"/>
    </source>
</evidence>
<keyword evidence="14" id="KW-0408">Iron</keyword>
<feature type="binding site" evidence="15">
    <location>
        <position position="240"/>
    </location>
    <ligand>
        <name>Zn(2+)</name>
        <dbReference type="ChEBI" id="CHEBI:29105"/>
        <label>1</label>
    </ligand>
</feature>
<dbReference type="EC" id="1.-.-.-" evidence="14"/>
<evidence type="ECO:0000256" key="8">
    <source>
        <dbReference type="ARBA" id="ARBA00022833"/>
    </source>
</evidence>
<comment type="subcellular location">
    <subcellularLocation>
        <location evidence="1">Endoplasmic reticulum membrane</location>
        <topology evidence="1">Multi-pass membrane protein</topology>
    </subcellularLocation>
</comment>
<dbReference type="InterPro" id="IPR014430">
    <property type="entry name" value="Scs7"/>
</dbReference>
<feature type="transmembrane region" description="Helical" evidence="16">
    <location>
        <begin position="214"/>
        <end position="234"/>
    </location>
</feature>
<protein>
    <recommendedName>
        <fullName evidence="14">Ceramide very long chain fatty acid hydroxylase</fullName>
        <ecNumber evidence="14">1.-.-.-</ecNumber>
    </recommendedName>
</protein>
<dbReference type="Pfam" id="PF00173">
    <property type="entry name" value="Cyt-b5"/>
    <property type="match status" value="1"/>
</dbReference>
<evidence type="ECO:0000256" key="2">
    <source>
        <dbReference type="ARBA" id="ARBA00005747"/>
    </source>
</evidence>
<feature type="binding site" evidence="15">
    <location>
        <position position="259"/>
    </location>
    <ligand>
        <name>Zn(2+)</name>
        <dbReference type="ChEBI" id="CHEBI:29105"/>
        <label>1</label>
    </ligand>
</feature>
<dbReference type="PANTHER" id="PTHR12863">
    <property type="entry name" value="FATTY ACID HYDROXYLASE"/>
    <property type="match status" value="1"/>
</dbReference>
<dbReference type="AlphaFoldDB" id="A0AAN7W5Y3"/>
<feature type="transmembrane region" description="Helical" evidence="16">
    <location>
        <begin position="297"/>
        <end position="320"/>
    </location>
</feature>
<feature type="binding site" evidence="15">
    <location>
        <position position="321"/>
    </location>
    <ligand>
        <name>Zn(2+)</name>
        <dbReference type="ChEBI" id="CHEBI:29105"/>
        <label>1</label>
    </ligand>
</feature>
<dbReference type="PROSITE" id="PS50255">
    <property type="entry name" value="CYTOCHROME_B5_2"/>
    <property type="match status" value="1"/>
</dbReference>
<comment type="cofactor">
    <cofactor evidence="14 15">
        <name>Zn(2+)</name>
        <dbReference type="ChEBI" id="CHEBI:29105"/>
    </cofactor>
    <text evidence="14 15">Binds 2 Zn(2+) ions per subunit that likely form a catalytic dimetal center.</text>
</comment>